<accession>A0A811TGY4</accession>
<gene>
    <name evidence="1" type="ORF">EMLJLAPB_01099</name>
</gene>
<dbReference type="EMBL" id="CAJHIS010000046">
    <property type="protein sequence ID" value="CAD6495013.1"/>
    <property type="molecule type" value="Genomic_DNA"/>
</dbReference>
<dbReference type="Proteomes" id="UP000634805">
    <property type="component" value="Unassembled WGS sequence"/>
</dbReference>
<proteinExistence type="predicted"/>
<dbReference type="AlphaFoldDB" id="A0A811TGY4"/>
<evidence type="ECO:0000313" key="2">
    <source>
        <dbReference type="Proteomes" id="UP000634805"/>
    </source>
</evidence>
<sequence length="123" mass="13620">MKKVDNNELEIIGSIVPMFEVSTILDNLKRTSVKKLIACAATEISPVTASTKSLAGAISIEKSAEVMEKTFTLLKQELNTEEYLIYFQVITPGPGDATKELRKKTASVCKRFLMAQSGWSEKF</sequence>
<organism evidence="1 2">
    <name type="scientific">Candidatus Argoarchaeum ethanivorans</name>
    <dbReference type="NCBI Taxonomy" id="2608793"/>
    <lineage>
        <taxon>Archaea</taxon>
        <taxon>Methanobacteriati</taxon>
        <taxon>Methanobacteriota</taxon>
        <taxon>Stenosarchaea group</taxon>
        <taxon>Methanomicrobia</taxon>
        <taxon>Methanosarcinales</taxon>
        <taxon>Methanosarcinales incertae sedis</taxon>
        <taxon>GOM Arc I cluster</taxon>
        <taxon>Candidatus Argoarchaeum</taxon>
    </lineage>
</organism>
<protein>
    <submittedName>
        <fullName evidence="1">Uncharacterized protein</fullName>
    </submittedName>
</protein>
<comment type="caution">
    <text evidence="1">The sequence shown here is derived from an EMBL/GenBank/DDBJ whole genome shotgun (WGS) entry which is preliminary data.</text>
</comment>
<evidence type="ECO:0000313" key="1">
    <source>
        <dbReference type="EMBL" id="CAD6495013.1"/>
    </source>
</evidence>
<reference evidence="1" key="1">
    <citation type="submission" date="2020-10" db="EMBL/GenBank/DDBJ databases">
        <authorList>
            <person name="Hahn C.J."/>
            <person name="Laso-Perez R."/>
            <person name="Vulcano F."/>
            <person name="Vaziourakis K.-M."/>
            <person name="Stokke R."/>
            <person name="Steen I.H."/>
            <person name="Teske A."/>
            <person name="Boetius A."/>
            <person name="Liebeke M."/>
            <person name="Amann R."/>
            <person name="Knittel K."/>
        </authorList>
    </citation>
    <scope>NUCLEOTIDE SEQUENCE</scope>
    <source>
        <strain evidence="1">Gfbio:e3339647-f889-4370-9287-4fb5cb688e4c:AG392D22_GoMArc1</strain>
    </source>
</reference>
<name>A0A811TGY4_9EURY</name>